<dbReference type="InterPro" id="IPR009057">
    <property type="entry name" value="Homeodomain-like_sf"/>
</dbReference>
<dbReference type="PRINTS" id="PR00455">
    <property type="entry name" value="HTHTETR"/>
</dbReference>
<accession>A0ABV2J1L0</accession>
<dbReference type="PROSITE" id="PS01081">
    <property type="entry name" value="HTH_TETR_1"/>
    <property type="match status" value="1"/>
</dbReference>
<name>A0ABV2J1L0_9HYPH</name>
<dbReference type="Gene3D" id="1.10.10.60">
    <property type="entry name" value="Homeodomain-like"/>
    <property type="match status" value="1"/>
</dbReference>
<gene>
    <name evidence="5" type="ORF">ABID16_002830</name>
</gene>
<dbReference type="Gene3D" id="1.10.357.10">
    <property type="entry name" value="Tetracycline Repressor, domain 2"/>
    <property type="match status" value="1"/>
</dbReference>
<keyword evidence="1 2" id="KW-0238">DNA-binding</keyword>
<dbReference type="PANTHER" id="PTHR30055">
    <property type="entry name" value="HTH-TYPE TRANSCRIPTIONAL REGULATOR RUTR"/>
    <property type="match status" value="1"/>
</dbReference>
<evidence type="ECO:0000256" key="2">
    <source>
        <dbReference type="PROSITE-ProRule" id="PRU00335"/>
    </source>
</evidence>
<evidence type="ECO:0000313" key="5">
    <source>
        <dbReference type="EMBL" id="MET3614493.1"/>
    </source>
</evidence>
<feature type="domain" description="HTH tetR-type" evidence="4">
    <location>
        <begin position="29"/>
        <end position="89"/>
    </location>
</feature>
<dbReference type="PROSITE" id="PS50977">
    <property type="entry name" value="HTH_TETR_2"/>
    <property type="match status" value="1"/>
</dbReference>
<evidence type="ECO:0000313" key="6">
    <source>
        <dbReference type="Proteomes" id="UP001549047"/>
    </source>
</evidence>
<dbReference type="InterPro" id="IPR023772">
    <property type="entry name" value="DNA-bd_HTH_TetR-type_CS"/>
</dbReference>
<evidence type="ECO:0000256" key="3">
    <source>
        <dbReference type="SAM" id="MobiDB-lite"/>
    </source>
</evidence>
<organism evidence="5 6">
    <name type="scientific">Rhizobium aquaticum</name>
    <dbReference type="NCBI Taxonomy" id="1549636"/>
    <lineage>
        <taxon>Bacteria</taxon>
        <taxon>Pseudomonadati</taxon>
        <taxon>Pseudomonadota</taxon>
        <taxon>Alphaproteobacteria</taxon>
        <taxon>Hyphomicrobiales</taxon>
        <taxon>Rhizobiaceae</taxon>
        <taxon>Rhizobium/Agrobacterium group</taxon>
        <taxon>Rhizobium</taxon>
    </lineage>
</organism>
<dbReference type="RefSeq" id="WP_354556996.1">
    <property type="nucleotide sequence ID" value="NZ_JBEPMB010000004.1"/>
</dbReference>
<dbReference type="PANTHER" id="PTHR30055:SF146">
    <property type="entry name" value="HTH-TYPE TRANSCRIPTIONAL DUAL REGULATOR CECR"/>
    <property type="match status" value="1"/>
</dbReference>
<reference evidence="5 6" key="1">
    <citation type="submission" date="2024-06" db="EMBL/GenBank/DDBJ databases">
        <title>Genomic Encyclopedia of Type Strains, Phase IV (KMG-IV): sequencing the most valuable type-strain genomes for metagenomic binning, comparative biology and taxonomic classification.</title>
        <authorList>
            <person name="Goeker M."/>
        </authorList>
    </citation>
    <scope>NUCLEOTIDE SEQUENCE [LARGE SCALE GENOMIC DNA]</scope>
    <source>
        <strain evidence="5 6">DSM 29780</strain>
    </source>
</reference>
<dbReference type="SUPFAM" id="SSF46689">
    <property type="entry name" value="Homeodomain-like"/>
    <property type="match status" value="1"/>
</dbReference>
<comment type="caution">
    <text evidence="5">The sequence shown here is derived from an EMBL/GenBank/DDBJ whole genome shotgun (WGS) entry which is preliminary data.</text>
</comment>
<keyword evidence="6" id="KW-1185">Reference proteome</keyword>
<sequence length="223" mass="24488">MTAIGEMSAVSRSRLSPEGQGRLGAGENPAKRDQILDGAKKVFAANGFDGASMNDITKAAGVSKGTIYVYFNNKEELFAGLIQRERERIFDAVSSILVDDKPLELVLFDFGMMFGRHMTNPNTVRSLRMVLGVIDDMPEVANMFLNCGPTRGAYRLKDYLATRAAKGELVLDDPLLAARQFADLCTAGLFKPCLFNECGQPEDSEIERTVRSAIRVFMKAYAA</sequence>
<dbReference type="Proteomes" id="UP001549047">
    <property type="component" value="Unassembled WGS sequence"/>
</dbReference>
<dbReference type="Pfam" id="PF14246">
    <property type="entry name" value="TetR_C_7"/>
    <property type="match status" value="1"/>
</dbReference>
<evidence type="ECO:0000256" key="1">
    <source>
        <dbReference type="ARBA" id="ARBA00023125"/>
    </source>
</evidence>
<dbReference type="Pfam" id="PF00440">
    <property type="entry name" value="TetR_N"/>
    <property type="match status" value="1"/>
</dbReference>
<feature type="DNA-binding region" description="H-T-H motif" evidence="2">
    <location>
        <begin position="52"/>
        <end position="71"/>
    </location>
</feature>
<evidence type="ECO:0000259" key="4">
    <source>
        <dbReference type="PROSITE" id="PS50977"/>
    </source>
</evidence>
<proteinExistence type="predicted"/>
<dbReference type="InterPro" id="IPR050109">
    <property type="entry name" value="HTH-type_TetR-like_transc_reg"/>
</dbReference>
<feature type="region of interest" description="Disordered" evidence="3">
    <location>
        <begin position="1"/>
        <end position="30"/>
    </location>
</feature>
<dbReference type="EMBL" id="JBEPMB010000004">
    <property type="protein sequence ID" value="MET3614493.1"/>
    <property type="molecule type" value="Genomic_DNA"/>
</dbReference>
<dbReference type="InterPro" id="IPR039536">
    <property type="entry name" value="TetR_C_Proteobacteria"/>
</dbReference>
<dbReference type="InterPro" id="IPR001647">
    <property type="entry name" value="HTH_TetR"/>
</dbReference>
<protein>
    <submittedName>
        <fullName evidence="5">AcrR family transcriptional regulator</fullName>
    </submittedName>
</protein>